<dbReference type="Gene3D" id="3.20.20.370">
    <property type="entry name" value="Glycoside hydrolase/deacetylase"/>
    <property type="match status" value="1"/>
</dbReference>
<dbReference type="RefSeq" id="WP_188385733.1">
    <property type="nucleotide sequence ID" value="NZ_BMEY01000020.1"/>
</dbReference>
<evidence type="ECO:0000256" key="2">
    <source>
        <dbReference type="ARBA" id="ARBA00022801"/>
    </source>
</evidence>
<dbReference type="InterPro" id="IPR011330">
    <property type="entry name" value="Glyco_hydro/deAcase_b/a-brl"/>
</dbReference>
<sequence>MRPTKLTIYIIIIFGILGVILLSYFLLKGNDADPFKKNNESSEETDHFVYSGVDIITEITDEVTHNIAIHYPKFYDQTLNKKISEYVTESEKEFLNEVEKNKKFLKEYPASLYILFDINRFAKDTYSIVFNKESFVTGANGTQSSKVFLVDIKNNNFIQQTEILIDNEHNRNIIYNLLLNEFEQSEEYSIYLFKDYLKKWVEDENNKFSNMFLTNKSVVFKFDKYVVTAGAAGSPEISIPLSKMRDLITDEWKERMGFEDNDVQELPEKPEPSDENDLEKDSDKDIPSSGKYVALTFDDGPHPTNTLEILQLLDEYSAKATFFMLGNRVDFYPDIAKIIAENGHEIGNHTWSHKNLTSLGKEEMLEEVQVTNEVIQNATGKQPTVFRPPYGAINDQVREVLGIPPTLWTIDTLDWKSHDPNEVLSIVKENVTEGSIILMHDIHKSTVEAVELVLKFLDEEGYEFVTVSEINLH</sequence>
<keyword evidence="4" id="KW-0812">Transmembrane</keyword>
<comment type="caution">
    <text evidence="6">The sequence shown here is derived from an EMBL/GenBank/DDBJ whole genome shotgun (WGS) entry which is preliminary data.</text>
</comment>
<name>A0A916S7T8_9BACI</name>
<keyword evidence="4" id="KW-0472">Membrane</keyword>
<dbReference type="InterPro" id="IPR002509">
    <property type="entry name" value="NODB_dom"/>
</dbReference>
<feature type="domain" description="NodB homology" evidence="5">
    <location>
        <begin position="291"/>
        <end position="465"/>
    </location>
</feature>
<evidence type="ECO:0000259" key="5">
    <source>
        <dbReference type="PROSITE" id="PS51677"/>
    </source>
</evidence>
<proteinExistence type="predicted"/>
<dbReference type="Gene3D" id="3.30.565.40">
    <property type="entry name" value="Fervidobacterium nodosum Rt17-B1 like"/>
    <property type="match status" value="1"/>
</dbReference>
<dbReference type="EMBL" id="BMEY01000020">
    <property type="protein sequence ID" value="GGA87158.1"/>
    <property type="molecule type" value="Genomic_DNA"/>
</dbReference>
<dbReference type="PANTHER" id="PTHR10587">
    <property type="entry name" value="GLYCOSYL TRANSFERASE-RELATED"/>
    <property type="match status" value="1"/>
</dbReference>
<keyword evidence="7" id="KW-1185">Reference proteome</keyword>
<dbReference type="InterPro" id="IPR037126">
    <property type="entry name" value="PdaC/RsiV-like_sf"/>
</dbReference>
<dbReference type="SUPFAM" id="SSF88713">
    <property type="entry name" value="Glycoside hydrolase/deacetylase"/>
    <property type="match status" value="1"/>
</dbReference>
<dbReference type="PROSITE" id="PS51677">
    <property type="entry name" value="NODB"/>
    <property type="match status" value="1"/>
</dbReference>
<feature type="transmembrane region" description="Helical" evidence="4">
    <location>
        <begin position="6"/>
        <end position="27"/>
    </location>
</feature>
<evidence type="ECO:0000256" key="3">
    <source>
        <dbReference type="SAM" id="MobiDB-lite"/>
    </source>
</evidence>
<gene>
    <name evidence="6" type="primary">pdaC</name>
    <name evidence="6" type="ORF">GCM10008025_32510</name>
</gene>
<dbReference type="GO" id="GO:0016020">
    <property type="term" value="C:membrane"/>
    <property type="evidence" value="ECO:0007669"/>
    <property type="project" value="TreeGrafter"/>
</dbReference>
<keyword evidence="2" id="KW-0378">Hydrolase</keyword>
<protein>
    <submittedName>
        <fullName evidence="6">Peptidoglycan-N-acetylmuramic acid deacetylase PdaC</fullName>
    </submittedName>
</protein>
<dbReference type="Gene3D" id="3.90.640.20">
    <property type="entry name" value="Heat-shock cognate protein, ATPase"/>
    <property type="match status" value="1"/>
</dbReference>
<dbReference type="CDD" id="cd10954">
    <property type="entry name" value="CE4_CtAXE_like"/>
    <property type="match status" value="1"/>
</dbReference>
<keyword evidence="1" id="KW-0479">Metal-binding</keyword>
<dbReference type="Proteomes" id="UP000613512">
    <property type="component" value="Unassembled WGS sequence"/>
</dbReference>
<dbReference type="PANTHER" id="PTHR10587:SF133">
    <property type="entry name" value="CHITIN DEACETYLASE 1-RELATED"/>
    <property type="match status" value="1"/>
</dbReference>
<feature type="region of interest" description="Disordered" evidence="3">
    <location>
        <begin position="259"/>
        <end position="287"/>
    </location>
</feature>
<accession>A0A916S7T8</accession>
<evidence type="ECO:0000313" key="6">
    <source>
        <dbReference type="EMBL" id="GGA87158.1"/>
    </source>
</evidence>
<dbReference type="GO" id="GO:0046872">
    <property type="term" value="F:metal ion binding"/>
    <property type="evidence" value="ECO:0007669"/>
    <property type="project" value="UniProtKB-KW"/>
</dbReference>
<dbReference type="Pfam" id="PF01522">
    <property type="entry name" value="Polysacc_deac_1"/>
    <property type="match status" value="1"/>
</dbReference>
<dbReference type="GO" id="GO:0005975">
    <property type="term" value="P:carbohydrate metabolic process"/>
    <property type="evidence" value="ECO:0007669"/>
    <property type="project" value="InterPro"/>
</dbReference>
<dbReference type="GO" id="GO:0016810">
    <property type="term" value="F:hydrolase activity, acting on carbon-nitrogen (but not peptide) bonds"/>
    <property type="evidence" value="ECO:0007669"/>
    <property type="project" value="InterPro"/>
</dbReference>
<dbReference type="InterPro" id="IPR021729">
    <property type="entry name" value="DUF3298"/>
</dbReference>
<dbReference type="AlphaFoldDB" id="A0A916S7T8"/>
<evidence type="ECO:0000256" key="4">
    <source>
        <dbReference type="SAM" id="Phobius"/>
    </source>
</evidence>
<reference evidence="6" key="1">
    <citation type="journal article" date="2014" name="Int. J. Syst. Evol. Microbiol.">
        <title>Complete genome sequence of Corynebacterium casei LMG S-19264T (=DSM 44701T), isolated from a smear-ripened cheese.</title>
        <authorList>
            <consortium name="US DOE Joint Genome Institute (JGI-PGF)"/>
            <person name="Walter F."/>
            <person name="Albersmeier A."/>
            <person name="Kalinowski J."/>
            <person name="Ruckert C."/>
        </authorList>
    </citation>
    <scope>NUCLEOTIDE SEQUENCE</scope>
    <source>
        <strain evidence="6">CGMCC 1.12408</strain>
    </source>
</reference>
<keyword evidence="4" id="KW-1133">Transmembrane helix</keyword>
<organism evidence="6 7">
    <name type="scientific">Ornithinibacillus halotolerans</name>
    <dbReference type="NCBI Taxonomy" id="1274357"/>
    <lineage>
        <taxon>Bacteria</taxon>
        <taxon>Bacillati</taxon>
        <taxon>Bacillota</taxon>
        <taxon>Bacilli</taxon>
        <taxon>Bacillales</taxon>
        <taxon>Bacillaceae</taxon>
        <taxon>Ornithinibacillus</taxon>
    </lineage>
</organism>
<evidence type="ECO:0000313" key="7">
    <source>
        <dbReference type="Proteomes" id="UP000613512"/>
    </source>
</evidence>
<dbReference type="Pfam" id="PF11738">
    <property type="entry name" value="DUF3298"/>
    <property type="match status" value="1"/>
</dbReference>
<reference evidence="6" key="2">
    <citation type="submission" date="2020-09" db="EMBL/GenBank/DDBJ databases">
        <authorList>
            <person name="Sun Q."/>
            <person name="Zhou Y."/>
        </authorList>
    </citation>
    <scope>NUCLEOTIDE SEQUENCE</scope>
    <source>
        <strain evidence="6">CGMCC 1.12408</strain>
    </source>
</reference>
<dbReference type="InterPro" id="IPR050248">
    <property type="entry name" value="Polysacc_deacetylase_ArnD"/>
</dbReference>
<evidence type="ECO:0000256" key="1">
    <source>
        <dbReference type="ARBA" id="ARBA00022723"/>
    </source>
</evidence>